<dbReference type="NCBIfam" id="TIGR03141">
    <property type="entry name" value="cytochro_ccmD"/>
    <property type="match status" value="1"/>
</dbReference>
<reference evidence="14" key="1">
    <citation type="submission" date="2020-06" db="EMBL/GenBank/DDBJ databases">
        <title>REHAB project genomes.</title>
        <authorList>
            <person name="Shaw L.P."/>
        </authorList>
    </citation>
    <scope>NUCLEOTIDE SEQUENCE [LARGE SCALE GENOMIC DNA]</scope>
    <source>
        <strain evidence="14">RHBSTW-00938</strain>
        <plasmid evidence="14">prhbstw-00938_2</plasmid>
    </source>
</reference>
<keyword evidence="5 12" id="KW-0813">Transport</keyword>
<comment type="similarity">
    <text evidence="3 12">Belongs to the CcmD/CycX/HelD family.</text>
</comment>
<keyword evidence="9 12" id="KW-0201">Cytochrome c-type biogenesis</keyword>
<keyword evidence="7 12" id="KW-0997">Cell inner membrane</keyword>
<keyword evidence="8 12" id="KW-0812">Transmembrane</keyword>
<evidence type="ECO:0000256" key="12">
    <source>
        <dbReference type="RuleBase" id="RU363101"/>
    </source>
</evidence>
<dbReference type="GO" id="GO:1903607">
    <property type="term" value="P:cytochrome c biosynthetic process"/>
    <property type="evidence" value="ECO:0007669"/>
    <property type="project" value="TreeGrafter"/>
</dbReference>
<evidence type="ECO:0000256" key="11">
    <source>
        <dbReference type="ARBA" id="ARBA00023136"/>
    </source>
</evidence>
<keyword evidence="6 12" id="KW-1003">Cell membrane</keyword>
<evidence type="ECO:0000256" key="6">
    <source>
        <dbReference type="ARBA" id="ARBA00022475"/>
    </source>
</evidence>
<comment type="subcellular location">
    <subcellularLocation>
        <location evidence="2 12">Cell inner membrane</location>
        <topology evidence="2 12">Single-pass membrane protein</topology>
    </subcellularLocation>
</comment>
<dbReference type="RefSeq" id="WP_182015487.1">
    <property type="nucleotide sequence ID" value="NZ_CP055905.1"/>
</dbReference>
<evidence type="ECO:0000313" key="13">
    <source>
        <dbReference type="EMBL" id="QMR43108.1"/>
    </source>
</evidence>
<evidence type="ECO:0000256" key="2">
    <source>
        <dbReference type="ARBA" id="ARBA00004377"/>
    </source>
</evidence>
<dbReference type="InterPro" id="IPR007078">
    <property type="entry name" value="Haem_export_protD_CcmD"/>
</dbReference>
<organism evidence="13 14">
    <name type="scientific">Klebsiella aerogenes</name>
    <name type="common">Enterobacter aerogenes</name>
    <dbReference type="NCBI Taxonomy" id="548"/>
    <lineage>
        <taxon>Bacteria</taxon>
        <taxon>Pseudomonadati</taxon>
        <taxon>Pseudomonadota</taxon>
        <taxon>Gammaproteobacteria</taxon>
        <taxon>Enterobacterales</taxon>
        <taxon>Enterobacteriaceae</taxon>
        <taxon>Klebsiella/Raoultella group</taxon>
        <taxon>Klebsiella</taxon>
    </lineage>
</organism>
<dbReference type="Proteomes" id="UP000514462">
    <property type="component" value="Plasmid pRHBSTW-00938_2"/>
</dbReference>
<dbReference type="Pfam" id="PF04995">
    <property type="entry name" value="CcmD"/>
    <property type="match status" value="1"/>
</dbReference>
<evidence type="ECO:0000256" key="10">
    <source>
        <dbReference type="ARBA" id="ARBA00022989"/>
    </source>
</evidence>
<feature type="transmembrane region" description="Helical" evidence="12">
    <location>
        <begin position="20"/>
        <end position="41"/>
    </location>
</feature>
<keyword evidence="13" id="KW-0614">Plasmid</keyword>
<evidence type="ECO:0000256" key="8">
    <source>
        <dbReference type="ARBA" id="ARBA00022692"/>
    </source>
</evidence>
<keyword evidence="11 12" id="KW-0472">Membrane</keyword>
<dbReference type="EMBL" id="CP055905">
    <property type="protein sequence ID" value="QMR43108.1"/>
    <property type="molecule type" value="Genomic_DNA"/>
</dbReference>
<dbReference type="PANTHER" id="PTHR37531">
    <property type="entry name" value="HEME EXPORTER PROTEIN D"/>
    <property type="match status" value="1"/>
</dbReference>
<dbReference type="GO" id="GO:0005886">
    <property type="term" value="C:plasma membrane"/>
    <property type="evidence" value="ECO:0007669"/>
    <property type="project" value="UniProtKB-SubCell"/>
</dbReference>
<sequence>MRISFGSFHEFILMGGYSYYVWSAVLLSMLLLLALFFIIIYSKRKLFQQVRLQQFRESRRKCASNNVRID</sequence>
<geneLocation type="plasmid" evidence="14">
    <name>prhbstw-00938_2</name>
</geneLocation>
<name>A0AAP9U828_KLEAE</name>
<comment type="function">
    <text evidence="1 12">Required for the export of heme to the periplasm for the biogenesis of c-type cytochromes.</text>
</comment>
<evidence type="ECO:0000256" key="4">
    <source>
        <dbReference type="ARBA" id="ARBA00016461"/>
    </source>
</evidence>
<evidence type="ECO:0000256" key="7">
    <source>
        <dbReference type="ARBA" id="ARBA00022519"/>
    </source>
</evidence>
<keyword evidence="10 12" id="KW-1133">Transmembrane helix</keyword>
<evidence type="ECO:0000256" key="1">
    <source>
        <dbReference type="ARBA" id="ARBA00002442"/>
    </source>
</evidence>
<evidence type="ECO:0000256" key="3">
    <source>
        <dbReference type="ARBA" id="ARBA00008741"/>
    </source>
</evidence>
<evidence type="ECO:0000313" key="14">
    <source>
        <dbReference type="Proteomes" id="UP000514462"/>
    </source>
</evidence>
<evidence type="ECO:0000256" key="5">
    <source>
        <dbReference type="ARBA" id="ARBA00022448"/>
    </source>
</evidence>
<dbReference type="AlphaFoldDB" id="A0AAP9U828"/>
<proteinExistence type="inferred from homology"/>
<protein>
    <recommendedName>
        <fullName evidence="4 12">Heme exporter protein D</fullName>
    </recommendedName>
</protein>
<dbReference type="GO" id="GO:0015886">
    <property type="term" value="P:heme transport"/>
    <property type="evidence" value="ECO:0007669"/>
    <property type="project" value="InterPro"/>
</dbReference>
<dbReference type="GO" id="GO:0017004">
    <property type="term" value="P:cytochrome complex assembly"/>
    <property type="evidence" value="ECO:0007669"/>
    <property type="project" value="UniProtKB-KW"/>
</dbReference>
<evidence type="ECO:0000256" key="9">
    <source>
        <dbReference type="ARBA" id="ARBA00022748"/>
    </source>
</evidence>
<dbReference type="PANTHER" id="PTHR37531:SF1">
    <property type="entry name" value="HEME EXPORTER PROTEIN D"/>
    <property type="match status" value="1"/>
</dbReference>
<dbReference type="InterPro" id="IPR052075">
    <property type="entry name" value="Heme_exporter_D"/>
</dbReference>
<gene>
    <name evidence="13" type="primary">ccmD</name>
    <name evidence="13" type="ORF">HV331_26925</name>
</gene>
<accession>A0AAP9U828</accession>